<keyword evidence="4" id="KW-1185">Reference proteome</keyword>
<feature type="domain" description="N-acetyltransferase" evidence="2">
    <location>
        <begin position="4"/>
        <end position="154"/>
    </location>
</feature>
<dbReference type="SUPFAM" id="SSF55729">
    <property type="entry name" value="Acyl-CoA N-acyltransferases (Nat)"/>
    <property type="match status" value="1"/>
</dbReference>
<evidence type="ECO:0000313" key="4">
    <source>
        <dbReference type="Proteomes" id="UP000460272"/>
    </source>
</evidence>
<dbReference type="Pfam" id="PF13530">
    <property type="entry name" value="SCP2_2"/>
    <property type="match status" value="1"/>
</dbReference>
<dbReference type="PANTHER" id="PTHR37817">
    <property type="entry name" value="N-ACETYLTRANSFERASE EIS"/>
    <property type="match status" value="1"/>
</dbReference>
<dbReference type="GO" id="GO:0030649">
    <property type="term" value="P:aminoglycoside antibiotic catabolic process"/>
    <property type="evidence" value="ECO:0007669"/>
    <property type="project" value="TreeGrafter"/>
</dbReference>
<evidence type="ECO:0000259" key="2">
    <source>
        <dbReference type="PROSITE" id="PS51186"/>
    </source>
</evidence>
<organism evidence="3 4">
    <name type="scientific">Trebonia kvetii</name>
    <dbReference type="NCBI Taxonomy" id="2480626"/>
    <lineage>
        <taxon>Bacteria</taxon>
        <taxon>Bacillati</taxon>
        <taxon>Actinomycetota</taxon>
        <taxon>Actinomycetes</taxon>
        <taxon>Streptosporangiales</taxon>
        <taxon>Treboniaceae</taxon>
        <taxon>Trebonia</taxon>
    </lineage>
</organism>
<dbReference type="InterPro" id="IPR000182">
    <property type="entry name" value="GNAT_dom"/>
</dbReference>
<dbReference type="GO" id="GO:0034069">
    <property type="term" value="F:aminoglycoside N-acetyltransferase activity"/>
    <property type="evidence" value="ECO:0007669"/>
    <property type="project" value="TreeGrafter"/>
</dbReference>
<dbReference type="InterPro" id="IPR025559">
    <property type="entry name" value="Eis_dom"/>
</dbReference>
<reference evidence="3 4" key="1">
    <citation type="submission" date="2018-11" db="EMBL/GenBank/DDBJ databases">
        <title>Trebonia kvetii gen.nov., sp.nov., a novel acidophilic actinobacterium, and proposal of the new actinobacterial family Treboniaceae fam. nov.</title>
        <authorList>
            <person name="Rapoport D."/>
            <person name="Sagova-Mareckova M."/>
            <person name="Sedlacek I."/>
            <person name="Provaznik J."/>
            <person name="Kralova S."/>
            <person name="Pavlinic D."/>
            <person name="Benes V."/>
            <person name="Kopecky J."/>
        </authorList>
    </citation>
    <scope>NUCLEOTIDE SEQUENCE [LARGE SCALE GENOMIC DNA]</scope>
    <source>
        <strain evidence="3 4">15Tr583</strain>
    </source>
</reference>
<dbReference type="PROSITE" id="PS51186">
    <property type="entry name" value="GNAT"/>
    <property type="match status" value="1"/>
</dbReference>
<proteinExistence type="predicted"/>
<dbReference type="CDD" id="cd04301">
    <property type="entry name" value="NAT_SF"/>
    <property type="match status" value="1"/>
</dbReference>
<evidence type="ECO:0000256" key="1">
    <source>
        <dbReference type="SAM" id="MobiDB-lite"/>
    </source>
</evidence>
<dbReference type="SUPFAM" id="SSF55718">
    <property type="entry name" value="SCP-like"/>
    <property type="match status" value="1"/>
</dbReference>
<comment type="caution">
    <text evidence="3">The sequence shown here is derived from an EMBL/GenBank/DDBJ whole genome shotgun (WGS) entry which is preliminary data.</text>
</comment>
<protein>
    <submittedName>
        <fullName evidence="3">GNAT family N-acetyltransferase</fullName>
    </submittedName>
</protein>
<dbReference type="RefSeq" id="WP_145859235.1">
    <property type="nucleotide sequence ID" value="NZ_RPFW01000007.1"/>
</dbReference>
<dbReference type="Proteomes" id="UP000460272">
    <property type="component" value="Unassembled WGS sequence"/>
</dbReference>
<dbReference type="Gene3D" id="3.30.1050.10">
    <property type="entry name" value="SCP2 sterol-binding domain"/>
    <property type="match status" value="1"/>
</dbReference>
<dbReference type="InterPro" id="IPR036527">
    <property type="entry name" value="SCP2_sterol-bd_dom_sf"/>
</dbReference>
<evidence type="ECO:0000313" key="3">
    <source>
        <dbReference type="EMBL" id="TVZ00995.1"/>
    </source>
</evidence>
<gene>
    <name evidence="3" type="ORF">EAS64_32250</name>
</gene>
<dbReference type="PANTHER" id="PTHR37817:SF1">
    <property type="entry name" value="N-ACETYLTRANSFERASE EIS"/>
    <property type="match status" value="1"/>
</dbReference>
<dbReference type="Gene3D" id="3.40.630.30">
    <property type="match status" value="2"/>
</dbReference>
<dbReference type="InterPro" id="IPR041380">
    <property type="entry name" value="Acetyltransf_17"/>
</dbReference>
<dbReference type="AlphaFoldDB" id="A0A6P2BS69"/>
<dbReference type="OrthoDB" id="3498897at2"/>
<name>A0A6P2BS69_9ACTN</name>
<dbReference type="Pfam" id="PF13527">
    <property type="entry name" value="Acetyltransf_9"/>
    <property type="match status" value="1"/>
</dbReference>
<dbReference type="Pfam" id="PF17668">
    <property type="entry name" value="Acetyltransf_17"/>
    <property type="match status" value="1"/>
</dbReference>
<dbReference type="InterPro" id="IPR051554">
    <property type="entry name" value="Acetyltransferase_Eis"/>
</dbReference>
<accession>A0A6P2BS69</accession>
<sequence length="408" mass="43851">MTDVEIRPITPDDDFDAQLDLGQRAFGVYSTQQKEGWLRVARLRASEGLFLGAFAGGVPAGAAMLHDMRQYWLGNPVDCAGVASVKVAPEHRGMGIGRQLMTELLGLIADRGYPLSALYPATVPIYRSLGWELAGAKHEFTIAARSLRELQPPDPQAATESQQTPRITRATPDDVSRVINAIGRSHLAARDAGPITWDEGPARQWLERPDLYAYLAAGVEEGDGFAAYRWAGGDTRELWVERVHATTPQALRALWSVIASNASVTRTVRGWTAPGDPFWWLTAERDATISRRAMWMLRVVDVPAAIAARGFPPGVSASVPMRTNDWARPANAGRWLLTVADGKGTMIPNGSLSSPDPLTLGPRGIAALYAGVSVATLHMSGLASGGTPEAGAQLDAAFAATPFMVDDF</sequence>
<dbReference type="EMBL" id="RPFW01000007">
    <property type="protein sequence ID" value="TVZ00995.1"/>
    <property type="molecule type" value="Genomic_DNA"/>
</dbReference>
<keyword evidence="3" id="KW-0808">Transferase</keyword>
<feature type="region of interest" description="Disordered" evidence="1">
    <location>
        <begin position="148"/>
        <end position="170"/>
    </location>
</feature>
<dbReference type="InterPro" id="IPR016181">
    <property type="entry name" value="Acyl_CoA_acyltransferase"/>
</dbReference>